<dbReference type="InterPro" id="IPR001611">
    <property type="entry name" value="Leu-rich_rpt"/>
</dbReference>
<proteinExistence type="inferred from homology"/>
<gene>
    <name evidence="11" type="ORF">FPE_LOCUS12015</name>
</gene>
<evidence type="ECO:0000256" key="4">
    <source>
        <dbReference type="ARBA" id="ARBA00022614"/>
    </source>
</evidence>
<evidence type="ECO:0000256" key="5">
    <source>
        <dbReference type="ARBA" id="ARBA00022692"/>
    </source>
</evidence>
<comment type="subcellular location">
    <subcellularLocation>
        <location evidence="1">Cell membrane</location>
    </subcellularLocation>
    <subcellularLocation>
        <location evidence="10">Endomembrane system</location>
        <topology evidence="10">Single-pass membrane protein</topology>
    </subcellularLocation>
</comment>
<evidence type="ECO:0000256" key="7">
    <source>
        <dbReference type="ARBA" id="ARBA00022737"/>
    </source>
</evidence>
<dbReference type="InterPro" id="IPR051502">
    <property type="entry name" value="RLP_Defense_Trigger"/>
</dbReference>
<keyword evidence="12" id="KW-1185">Reference proteome</keyword>
<evidence type="ECO:0000313" key="12">
    <source>
        <dbReference type="Proteomes" id="UP000834106"/>
    </source>
</evidence>
<evidence type="ECO:0000256" key="3">
    <source>
        <dbReference type="ARBA" id="ARBA00022475"/>
    </source>
</evidence>
<sequence>MTKRNFYSYKGSILSYMSRIDLSSNKLDGEIPDGLGNLSEIRALNLSHNYLIGTIPETFSNLRQIESLDLSYNNLGGRIPTCLIKLDVLEVFSVAHNNLIAPIVTLQLPMRLTIVTTDEREEWRLRSEEEGSPQQRRRCWRHRSDDVGGIFIREEEMKDRERNEMGEEG</sequence>
<reference evidence="11" key="1">
    <citation type="submission" date="2023-05" db="EMBL/GenBank/DDBJ databases">
        <authorList>
            <person name="Huff M."/>
        </authorList>
    </citation>
    <scope>NUCLEOTIDE SEQUENCE</scope>
</reference>
<keyword evidence="7" id="KW-0677">Repeat</keyword>
<keyword evidence="6" id="KW-0732">Signal</keyword>
<dbReference type="AlphaFoldDB" id="A0AAD1Z832"/>
<dbReference type="FunFam" id="3.80.10.10:FF:000383">
    <property type="entry name" value="Leucine-rich repeat receptor protein kinase EMS1"/>
    <property type="match status" value="1"/>
</dbReference>
<keyword evidence="9" id="KW-0472">Membrane</keyword>
<dbReference type="InterPro" id="IPR032675">
    <property type="entry name" value="LRR_dom_sf"/>
</dbReference>
<evidence type="ECO:0008006" key="13">
    <source>
        <dbReference type="Google" id="ProtNLM"/>
    </source>
</evidence>
<evidence type="ECO:0000256" key="6">
    <source>
        <dbReference type="ARBA" id="ARBA00022729"/>
    </source>
</evidence>
<keyword evidence="4" id="KW-0433">Leucine-rich repeat</keyword>
<dbReference type="Gene3D" id="3.80.10.10">
    <property type="entry name" value="Ribonuclease Inhibitor"/>
    <property type="match status" value="1"/>
</dbReference>
<keyword evidence="3" id="KW-1003">Cell membrane</keyword>
<organism evidence="11 12">
    <name type="scientific">Fraxinus pennsylvanica</name>
    <dbReference type="NCBI Taxonomy" id="56036"/>
    <lineage>
        <taxon>Eukaryota</taxon>
        <taxon>Viridiplantae</taxon>
        <taxon>Streptophyta</taxon>
        <taxon>Embryophyta</taxon>
        <taxon>Tracheophyta</taxon>
        <taxon>Spermatophyta</taxon>
        <taxon>Magnoliopsida</taxon>
        <taxon>eudicotyledons</taxon>
        <taxon>Gunneridae</taxon>
        <taxon>Pentapetalae</taxon>
        <taxon>asterids</taxon>
        <taxon>lamiids</taxon>
        <taxon>Lamiales</taxon>
        <taxon>Oleaceae</taxon>
        <taxon>Oleeae</taxon>
        <taxon>Fraxinus</taxon>
    </lineage>
</organism>
<evidence type="ECO:0000256" key="1">
    <source>
        <dbReference type="ARBA" id="ARBA00004236"/>
    </source>
</evidence>
<evidence type="ECO:0000256" key="9">
    <source>
        <dbReference type="ARBA" id="ARBA00023136"/>
    </source>
</evidence>
<name>A0AAD1Z832_9LAMI</name>
<dbReference type="SUPFAM" id="SSF52058">
    <property type="entry name" value="L domain-like"/>
    <property type="match status" value="1"/>
</dbReference>
<dbReference type="GO" id="GO:0005886">
    <property type="term" value="C:plasma membrane"/>
    <property type="evidence" value="ECO:0007669"/>
    <property type="project" value="UniProtKB-SubCell"/>
</dbReference>
<dbReference type="PANTHER" id="PTHR48062:SF52">
    <property type="entry name" value="RECEPTOR-LIKE PROTEIN 8-RELATED"/>
    <property type="match status" value="1"/>
</dbReference>
<evidence type="ECO:0000313" key="11">
    <source>
        <dbReference type="EMBL" id="CAI9764585.1"/>
    </source>
</evidence>
<evidence type="ECO:0000256" key="2">
    <source>
        <dbReference type="ARBA" id="ARBA00009592"/>
    </source>
</evidence>
<dbReference type="Pfam" id="PF00560">
    <property type="entry name" value="LRR_1"/>
    <property type="match status" value="3"/>
</dbReference>
<accession>A0AAD1Z832</accession>
<keyword evidence="8" id="KW-1133">Transmembrane helix</keyword>
<keyword evidence="5" id="KW-0812">Transmembrane</keyword>
<comment type="similarity">
    <text evidence="2">Belongs to the RLP family.</text>
</comment>
<dbReference type="PANTHER" id="PTHR48062">
    <property type="entry name" value="RECEPTOR-LIKE PROTEIN 14"/>
    <property type="match status" value="1"/>
</dbReference>
<protein>
    <recommendedName>
        <fullName evidence="13">Leucine-rich repeat protein</fullName>
    </recommendedName>
</protein>
<evidence type="ECO:0000256" key="8">
    <source>
        <dbReference type="ARBA" id="ARBA00022989"/>
    </source>
</evidence>
<evidence type="ECO:0000256" key="10">
    <source>
        <dbReference type="ARBA" id="ARBA00037847"/>
    </source>
</evidence>
<dbReference type="EMBL" id="OU503042">
    <property type="protein sequence ID" value="CAI9764585.1"/>
    <property type="molecule type" value="Genomic_DNA"/>
</dbReference>
<dbReference type="PRINTS" id="PR00019">
    <property type="entry name" value="LEURICHRPT"/>
</dbReference>
<dbReference type="Proteomes" id="UP000834106">
    <property type="component" value="Chromosome 7"/>
</dbReference>
<dbReference type="GO" id="GO:0012505">
    <property type="term" value="C:endomembrane system"/>
    <property type="evidence" value="ECO:0007669"/>
    <property type="project" value="UniProtKB-SubCell"/>
</dbReference>